<keyword evidence="5" id="KW-1185">Reference proteome</keyword>
<dbReference type="EMBL" id="BLAU01000001">
    <property type="protein sequence ID" value="GET22272.1"/>
    <property type="molecule type" value="Genomic_DNA"/>
</dbReference>
<gene>
    <name evidence="2" type="ORF">JCM18694_18130</name>
    <name evidence="3" type="ORF">JCM18694_22910</name>
    <name evidence="4" type="ORF">JCM18694_25180</name>
</gene>
<dbReference type="InterPro" id="IPR036397">
    <property type="entry name" value="RNaseH_sf"/>
</dbReference>
<dbReference type="SUPFAM" id="SSF53098">
    <property type="entry name" value="Ribonuclease H-like"/>
    <property type="match status" value="1"/>
</dbReference>
<organism evidence="3 5">
    <name type="scientific">Prolixibacter denitrificans</name>
    <dbReference type="NCBI Taxonomy" id="1541063"/>
    <lineage>
        <taxon>Bacteria</taxon>
        <taxon>Pseudomonadati</taxon>
        <taxon>Bacteroidota</taxon>
        <taxon>Bacteroidia</taxon>
        <taxon>Marinilabiliales</taxon>
        <taxon>Prolixibacteraceae</taxon>
        <taxon>Prolixibacter</taxon>
    </lineage>
</organism>
<evidence type="ECO:0000313" key="3">
    <source>
        <dbReference type="EMBL" id="GET22045.1"/>
    </source>
</evidence>
<dbReference type="Gene3D" id="3.30.420.10">
    <property type="entry name" value="Ribonuclease H-like superfamily/Ribonuclease H"/>
    <property type="match status" value="1"/>
</dbReference>
<dbReference type="InterPro" id="IPR050900">
    <property type="entry name" value="Transposase_IS3/IS150/IS904"/>
</dbReference>
<dbReference type="PANTHER" id="PTHR46889:SF5">
    <property type="entry name" value="INTEGRASE PROTEIN"/>
    <property type="match status" value="1"/>
</dbReference>
<feature type="domain" description="Integrase catalytic" evidence="1">
    <location>
        <begin position="75"/>
        <end position="238"/>
    </location>
</feature>
<dbReference type="PROSITE" id="PS50994">
    <property type="entry name" value="INTEGRASE"/>
    <property type="match status" value="1"/>
</dbReference>
<comment type="caution">
    <text evidence="3">The sequence shown here is derived from an EMBL/GenBank/DDBJ whole genome shotgun (WGS) entry which is preliminary data.</text>
</comment>
<dbReference type="InterPro" id="IPR001584">
    <property type="entry name" value="Integrase_cat-core"/>
</dbReference>
<dbReference type="InterPro" id="IPR048020">
    <property type="entry name" value="Transpos_IS3"/>
</dbReference>
<name>A0ABQ0ZKW5_9BACT</name>
<sequence>MVNEIRKEHPRMGTRKLYHLLKPDLEMLGIKMGRDALFDLLSTERMLIRKRRRQHITTNSHHWYRKYPNLIQGFIPSGPNQLWVSDITYLKTHSGFRYLFLLTDAYSKKILGYHLAIDLDSTHAVACLQRALKSLGQPVAGLIHHSDRGIQYCSKEYVNLLQDYQIQVSMTENSNPRDNAIAERVNGILKDEYLHLEVSKNIIFTNSQLEKTINKYNNRRPHLSCNMLTPEQAHLRSGTLKKRWKTYYKKQVNLNV</sequence>
<evidence type="ECO:0000313" key="5">
    <source>
        <dbReference type="Proteomes" id="UP000396862"/>
    </source>
</evidence>
<dbReference type="Pfam" id="PF00665">
    <property type="entry name" value="rve"/>
    <property type="match status" value="1"/>
</dbReference>
<reference evidence="3 5" key="1">
    <citation type="submission" date="2019-10" db="EMBL/GenBank/DDBJ databases">
        <title>Prolixibacter strains distinguished by the presence of nitrate reductase genes were adept at nitrate-dependent anaerobic corrosion of metallic iron and carbon steel.</title>
        <authorList>
            <person name="Iino T."/>
            <person name="Shono N."/>
            <person name="Ito K."/>
            <person name="Nakamura R."/>
            <person name="Sueoka K."/>
            <person name="Harayama S."/>
            <person name="Ohkuma M."/>
        </authorList>
    </citation>
    <scope>NUCLEOTIDE SEQUENCE [LARGE SCALE GENOMIC DNA]</scope>
    <source>
        <strain evidence="3 5">MIC1-1</strain>
    </source>
</reference>
<dbReference type="PANTHER" id="PTHR46889">
    <property type="entry name" value="TRANSPOSASE INSF FOR INSERTION SEQUENCE IS3B-RELATED"/>
    <property type="match status" value="1"/>
</dbReference>
<dbReference type="InterPro" id="IPR012337">
    <property type="entry name" value="RNaseH-like_sf"/>
</dbReference>
<dbReference type="EMBL" id="BLAU01000001">
    <property type="protein sequence ID" value="GET22045.1"/>
    <property type="molecule type" value="Genomic_DNA"/>
</dbReference>
<evidence type="ECO:0000313" key="2">
    <source>
        <dbReference type="EMBL" id="GET21567.1"/>
    </source>
</evidence>
<protein>
    <submittedName>
        <fullName evidence="3">Integrase</fullName>
    </submittedName>
</protein>
<dbReference type="NCBIfam" id="NF033516">
    <property type="entry name" value="transpos_IS3"/>
    <property type="match status" value="1"/>
</dbReference>
<dbReference type="Proteomes" id="UP000396862">
    <property type="component" value="Unassembled WGS sequence"/>
</dbReference>
<dbReference type="EMBL" id="BLAU01000001">
    <property type="protein sequence ID" value="GET21567.1"/>
    <property type="molecule type" value="Genomic_DNA"/>
</dbReference>
<evidence type="ECO:0000313" key="4">
    <source>
        <dbReference type="EMBL" id="GET22272.1"/>
    </source>
</evidence>
<evidence type="ECO:0000259" key="1">
    <source>
        <dbReference type="PROSITE" id="PS50994"/>
    </source>
</evidence>
<accession>A0ABQ0ZKW5</accession>
<proteinExistence type="predicted"/>